<dbReference type="EMBL" id="KZ678471">
    <property type="protein sequence ID" value="PSR82761.1"/>
    <property type="molecule type" value="Genomic_DNA"/>
</dbReference>
<protein>
    <submittedName>
        <fullName evidence="1">Uncharacterized protein</fullName>
    </submittedName>
</protein>
<accession>A0A2T3A4P0</accession>
<reference evidence="1 2" key="1">
    <citation type="journal article" date="2018" name="Mycol. Prog.">
        <title>Coniella lustricola, a new species from submerged detritus.</title>
        <authorList>
            <person name="Raudabaugh D.B."/>
            <person name="Iturriaga T."/>
            <person name="Carver A."/>
            <person name="Mondo S."/>
            <person name="Pangilinan J."/>
            <person name="Lipzen A."/>
            <person name="He G."/>
            <person name="Amirebrahimi M."/>
            <person name="Grigoriev I.V."/>
            <person name="Miller A.N."/>
        </authorList>
    </citation>
    <scope>NUCLEOTIDE SEQUENCE [LARGE SCALE GENOMIC DNA]</scope>
    <source>
        <strain evidence="1 2">B22-T-1</strain>
    </source>
</reference>
<proteinExistence type="predicted"/>
<dbReference type="Gene3D" id="2.170.150.70">
    <property type="match status" value="1"/>
</dbReference>
<dbReference type="SUPFAM" id="SSF51316">
    <property type="entry name" value="Mss4-like"/>
    <property type="match status" value="1"/>
</dbReference>
<name>A0A2T3A4P0_9PEZI</name>
<dbReference type="InterPro" id="IPR011057">
    <property type="entry name" value="Mss4-like_sf"/>
</dbReference>
<sequence>MLLFKPSSSKLQELSRLNSAPMRSRVYPLSIKTDIFGRKYRARETIIGRCEDSEAPLPDIQLSSSCHCKAVRFRLPLPALARQKTWHVPFKNDHCNMCQRNGYPMIFRD</sequence>
<dbReference type="OrthoDB" id="5422068at2759"/>
<gene>
    <name evidence="1" type="ORF">BD289DRAFT_436935</name>
</gene>
<organism evidence="1 2">
    <name type="scientific">Coniella lustricola</name>
    <dbReference type="NCBI Taxonomy" id="2025994"/>
    <lineage>
        <taxon>Eukaryota</taxon>
        <taxon>Fungi</taxon>
        <taxon>Dikarya</taxon>
        <taxon>Ascomycota</taxon>
        <taxon>Pezizomycotina</taxon>
        <taxon>Sordariomycetes</taxon>
        <taxon>Sordariomycetidae</taxon>
        <taxon>Diaporthales</taxon>
        <taxon>Schizoparmaceae</taxon>
        <taxon>Coniella</taxon>
    </lineage>
</organism>
<evidence type="ECO:0000313" key="2">
    <source>
        <dbReference type="Proteomes" id="UP000241462"/>
    </source>
</evidence>
<dbReference type="Proteomes" id="UP000241462">
    <property type="component" value="Unassembled WGS sequence"/>
</dbReference>
<keyword evidence="2" id="KW-1185">Reference proteome</keyword>
<evidence type="ECO:0000313" key="1">
    <source>
        <dbReference type="EMBL" id="PSR82761.1"/>
    </source>
</evidence>
<dbReference type="InParanoid" id="A0A2T3A4P0"/>
<dbReference type="AlphaFoldDB" id="A0A2T3A4P0"/>